<dbReference type="RefSeq" id="WP_233501639.1">
    <property type="nucleotide sequence ID" value="NZ_CAWNWM010000010.1"/>
</dbReference>
<dbReference type="Pfam" id="PF13181">
    <property type="entry name" value="TPR_8"/>
    <property type="match status" value="1"/>
</dbReference>
<feature type="repeat" description="TPR" evidence="3">
    <location>
        <begin position="379"/>
        <end position="412"/>
    </location>
</feature>
<dbReference type="InterPro" id="IPR044537">
    <property type="entry name" value="Rip2-like"/>
</dbReference>
<evidence type="ECO:0000256" key="4">
    <source>
        <dbReference type="SAM" id="Phobius"/>
    </source>
</evidence>
<comment type="caution">
    <text evidence="5">The sequence shown here is derived from an EMBL/GenBank/DDBJ whole genome shotgun (WGS) entry which is preliminary data.</text>
</comment>
<keyword evidence="5" id="KW-0645">Protease</keyword>
<evidence type="ECO:0000256" key="3">
    <source>
        <dbReference type="PROSITE-ProRule" id="PRU00339"/>
    </source>
</evidence>
<proteinExistence type="predicted"/>
<dbReference type="GO" id="GO:0008237">
    <property type="term" value="F:metallopeptidase activity"/>
    <property type="evidence" value="ECO:0007669"/>
    <property type="project" value="UniProtKB-KW"/>
</dbReference>
<gene>
    <name evidence="5" type="primary">rip2</name>
    <name evidence="5" type="ORF">C1752_03645</name>
</gene>
<keyword evidence="2 3" id="KW-0802">TPR repeat</keyword>
<keyword evidence="5" id="KW-0482">Metalloprotease</keyword>
<sequence>MALSSDSWRGLAIATFILLGWIISVCLHEFGHAVVAYWGGDQTVKDKGYLTLNPLKYSDFSYSLIYPLFFLMLGGIALPGAAVYINTWLLRSRLWQSAVSAAGPLATALVAVLLSHPFRLGLSSENWFWTALACLTSLQVVALCFNLLPVPSLDGFGILEPWLPRSWQPSLRQWRRYGFLALIVILWTVPVAQQVFWGFVGTISRELGVPPDLMATGYSLFHQSSRLLFVVVLVIVLIFRKLLSRPQSTDASDTQSLEAKLAAYDQAIASKKPTTADLWFGKGCILGELKRYQEAVESYDRALELQPKNPESCWLNRAIALYEIGRDEEAVESYEQALKLKTPSPDDWYFYGLMLSGLDRYEDAINSYKRALETKPEDAEIWYQQGQALYWLGQQDDAIASYDKAVYLQPEFAQAWFRRGLVFNQLQQFPRALKSFEQALKIQADSPAVLAAKGFTLMQLDQYEDAITAHEQSVEIDPNDAHAWYNKACCHAHQGQVSPAIESLKQAVQLNPEPTREIAIDDPDFEELHQEPAFRKLIY</sequence>
<feature type="transmembrane region" description="Helical" evidence="4">
    <location>
        <begin position="220"/>
        <end position="239"/>
    </location>
</feature>
<feature type="transmembrane region" description="Helical" evidence="4">
    <location>
        <begin position="127"/>
        <end position="148"/>
    </location>
</feature>
<feature type="transmembrane region" description="Helical" evidence="4">
    <location>
        <begin position="97"/>
        <end position="115"/>
    </location>
</feature>
<reference evidence="5 6" key="1">
    <citation type="journal article" date="2018" name="Sci. Rep.">
        <title>A novel species of the marine cyanobacterium Acaryochloris with a unique pigment content and lifestyle.</title>
        <authorList>
            <person name="Partensky F."/>
            <person name="Six C."/>
            <person name="Ratin M."/>
            <person name="Garczarek L."/>
            <person name="Vaulot D."/>
            <person name="Probert I."/>
            <person name="Calteau A."/>
            <person name="Gourvil P."/>
            <person name="Marie D."/>
            <person name="Grebert T."/>
            <person name="Bouchier C."/>
            <person name="Le Panse S."/>
            <person name="Gachenot M."/>
            <person name="Rodriguez F."/>
            <person name="Garrido J.L."/>
        </authorList>
    </citation>
    <scope>NUCLEOTIDE SEQUENCE [LARGE SCALE GENOMIC DNA]</scope>
    <source>
        <strain evidence="5 6">RCC1774</strain>
    </source>
</reference>
<feature type="repeat" description="TPR" evidence="3">
    <location>
        <begin position="345"/>
        <end position="378"/>
    </location>
</feature>
<dbReference type="PROSITE" id="PS50293">
    <property type="entry name" value="TPR_REGION"/>
    <property type="match status" value="2"/>
</dbReference>
<organism evidence="5 6">
    <name type="scientific">Acaryochloris thomasi RCC1774</name>
    <dbReference type="NCBI Taxonomy" id="1764569"/>
    <lineage>
        <taxon>Bacteria</taxon>
        <taxon>Bacillati</taxon>
        <taxon>Cyanobacteriota</taxon>
        <taxon>Cyanophyceae</taxon>
        <taxon>Acaryochloridales</taxon>
        <taxon>Acaryochloridaceae</taxon>
        <taxon>Acaryochloris</taxon>
        <taxon>Acaryochloris thomasi</taxon>
    </lineage>
</organism>
<keyword evidence="4" id="KW-0812">Transmembrane</keyword>
<feature type="transmembrane region" description="Helical" evidence="4">
    <location>
        <begin position="177"/>
        <end position="200"/>
    </location>
</feature>
<dbReference type="Pfam" id="PF07719">
    <property type="entry name" value="TPR_2"/>
    <property type="match status" value="1"/>
</dbReference>
<dbReference type="GO" id="GO:0006508">
    <property type="term" value="P:proteolysis"/>
    <property type="evidence" value="ECO:0007669"/>
    <property type="project" value="UniProtKB-KW"/>
</dbReference>
<evidence type="ECO:0000313" key="6">
    <source>
        <dbReference type="Proteomes" id="UP000248857"/>
    </source>
</evidence>
<dbReference type="PROSITE" id="PS50005">
    <property type="entry name" value="TPR"/>
    <property type="match status" value="7"/>
</dbReference>
<dbReference type="SMART" id="SM00028">
    <property type="entry name" value="TPR"/>
    <property type="match status" value="7"/>
</dbReference>
<dbReference type="PANTHER" id="PTHR44943:SF4">
    <property type="entry name" value="TPR REPEAT-CONTAINING PROTEIN MJ0798"/>
    <property type="match status" value="1"/>
</dbReference>
<dbReference type="InterPro" id="IPR019734">
    <property type="entry name" value="TPR_rpt"/>
</dbReference>
<dbReference type="Pfam" id="PF13432">
    <property type="entry name" value="TPR_16"/>
    <property type="match status" value="1"/>
</dbReference>
<feature type="repeat" description="TPR" evidence="3">
    <location>
        <begin position="413"/>
        <end position="446"/>
    </location>
</feature>
<keyword evidence="6" id="KW-1185">Reference proteome</keyword>
<feature type="repeat" description="TPR" evidence="3">
    <location>
        <begin position="311"/>
        <end position="344"/>
    </location>
</feature>
<feature type="repeat" description="TPR" evidence="3">
    <location>
        <begin position="447"/>
        <end position="480"/>
    </location>
</feature>
<keyword evidence="4" id="KW-1133">Transmembrane helix</keyword>
<dbReference type="InterPro" id="IPR013105">
    <property type="entry name" value="TPR_2"/>
</dbReference>
<feature type="repeat" description="TPR" evidence="3">
    <location>
        <begin position="481"/>
        <end position="514"/>
    </location>
</feature>
<dbReference type="PANTHER" id="PTHR44943">
    <property type="entry name" value="CELLULOSE SYNTHASE OPERON PROTEIN C"/>
    <property type="match status" value="1"/>
</dbReference>
<dbReference type="AlphaFoldDB" id="A0A2W1JG26"/>
<dbReference type="CDD" id="cd06158">
    <property type="entry name" value="S2P-M50_like_1"/>
    <property type="match status" value="1"/>
</dbReference>
<evidence type="ECO:0000256" key="1">
    <source>
        <dbReference type="ARBA" id="ARBA00022737"/>
    </source>
</evidence>
<dbReference type="NCBIfam" id="NF047558">
    <property type="entry name" value="TPR_END_plus"/>
    <property type="match status" value="1"/>
</dbReference>
<evidence type="ECO:0000256" key="2">
    <source>
        <dbReference type="ARBA" id="ARBA00022803"/>
    </source>
</evidence>
<dbReference type="SUPFAM" id="SSF48452">
    <property type="entry name" value="TPR-like"/>
    <property type="match status" value="1"/>
</dbReference>
<name>A0A2W1JG26_9CYAN</name>
<protein>
    <submittedName>
        <fullName evidence="5">Zinc metalloprotease Rip2</fullName>
    </submittedName>
</protein>
<keyword evidence="1" id="KW-0677">Repeat</keyword>
<accession>A0A2W1JG26</accession>
<dbReference type="Gene3D" id="1.25.40.10">
    <property type="entry name" value="Tetratricopeptide repeat domain"/>
    <property type="match status" value="3"/>
</dbReference>
<dbReference type="EMBL" id="PQWO01000010">
    <property type="protein sequence ID" value="PZD72376.1"/>
    <property type="molecule type" value="Genomic_DNA"/>
</dbReference>
<dbReference type="InterPro" id="IPR011990">
    <property type="entry name" value="TPR-like_helical_dom_sf"/>
</dbReference>
<feature type="transmembrane region" description="Helical" evidence="4">
    <location>
        <begin position="12"/>
        <end position="40"/>
    </location>
</feature>
<feature type="transmembrane region" description="Helical" evidence="4">
    <location>
        <begin position="60"/>
        <end position="85"/>
    </location>
</feature>
<dbReference type="Proteomes" id="UP000248857">
    <property type="component" value="Unassembled WGS sequence"/>
</dbReference>
<dbReference type="Pfam" id="PF00515">
    <property type="entry name" value="TPR_1"/>
    <property type="match status" value="3"/>
</dbReference>
<evidence type="ECO:0000313" key="5">
    <source>
        <dbReference type="EMBL" id="PZD72376.1"/>
    </source>
</evidence>
<keyword evidence="5" id="KW-0378">Hydrolase</keyword>
<feature type="repeat" description="TPR" evidence="3">
    <location>
        <begin position="276"/>
        <end position="309"/>
    </location>
</feature>
<keyword evidence="4" id="KW-0472">Membrane</keyword>
<dbReference type="InterPro" id="IPR051685">
    <property type="entry name" value="Ycf3/AcsC/BcsC/TPR_MFPF"/>
</dbReference>